<sequence length="106" mass="11962">MPNSSSAPIQVQKLIIGWLGHKMGRKGSGKEVKKTFKRDVFVASLYQIWKERNQRFSKTEARNANLKVTKIAKLQIDPVNDAQEVTSQRLLNGCCSIQTFAICLLI</sequence>
<protein>
    <submittedName>
        <fullName evidence="1">Uncharacterized protein</fullName>
    </submittedName>
</protein>
<accession>A0AAD3S135</accession>
<comment type="caution">
    <text evidence="1">The sequence shown here is derived from an EMBL/GenBank/DDBJ whole genome shotgun (WGS) entry which is preliminary data.</text>
</comment>
<reference evidence="1" key="1">
    <citation type="submission" date="2023-05" db="EMBL/GenBank/DDBJ databases">
        <title>Nepenthes gracilis genome sequencing.</title>
        <authorList>
            <person name="Fukushima K."/>
        </authorList>
    </citation>
    <scope>NUCLEOTIDE SEQUENCE</scope>
    <source>
        <strain evidence="1">SING2019-196</strain>
    </source>
</reference>
<gene>
    <name evidence="1" type="ORF">Nepgr_004301</name>
</gene>
<evidence type="ECO:0000313" key="1">
    <source>
        <dbReference type="EMBL" id="GMH02462.1"/>
    </source>
</evidence>
<dbReference type="Proteomes" id="UP001279734">
    <property type="component" value="Unassembled WGS sequence"/>
</dbReference>
<name>A0AAD3S135_NEPGR</name>
<keyword evidence="2" id="KW-1185">Reference proteome</keyword>
<dbReference type="EMBL" id="BSYO01000003">
    <property type="protein sequence ID" value="GMH02462.1"/>
    <property type="molecule type" value="Genomic_DNA"/>
</dbReference>
<dbReference type="AlphaFoldDB" id="A0AAD3S135"/>
<proteinExistence type="predicted"/>
<organism evidence="1 2">
    <name type="scientific">Nepenthes gracilis</name>
    <name type="common">Slender pitcher plant</name>
    <dbReference type="NCBI Taxonomy" id="150966"/>
    <lineage>
        <taxon>Eukaryota</taxon>
        <taxon>Viridiplantae</taxon>
        <taxon>Streptophyta</taxon>
        <taxon>Embryophyta</taxon>
        <taxon>Tracheophyta</taxon>
        <taxon>Spermatophyta</taxon>
        <taxon>Magnoliopsida</taxon>
        <taxon>eudicotyledons</taxon>
        <taxon>Gunneridae</taxon>
        <taxon>Pentapetalae</taxon>
        <taxon>Caryophyllales</taxon>
        <taxon>Nepenthaceae</taxon>
        <taxon>Nepenthes</taxon>
    </lineage>
</organism>
<evidence type="ECO:0000313" key="2">
    <source>
        <dbReference type="Proteomes" id="UP001279734"/>
    </source>
</evidence>